<organism evidence="1 2">
    <name type="scientific">Acanthamoeba castellanii (strain ATCC 30010 / Neff)</name>
    <dbReference type="NCBI Taxonomy" id="1257118"/>
    <lineage>
        <taxon>Eukaryota</taxon>
        <taxon>Amoebozoa</taxon>
        <taxon>Discosea</taxon>
        <taxon>Longamoebia</taxon>
        <taxon>Centramoebida</taxon>
        <taxon>Acanthamoebidae</taxon>
        <taxon>Acanthamoeba</taxon>
    </lineage>
</organism>
<dbReference type="PANTHER" id="PTHR42972:SF8">
    <property type="entry name" value="POLYHYDROXYBUTYRATE DEPOLYMERASE"/>
    <property type="match status" value="1"/>
</dbReference>
<evidence type="ECO:0000313" key="1">
    <source>
        <dbReference type="EMBL" id="ELR13970.1"/>
    </source>
</evidence>
<proteinExistence type="predicted"/>
<keyword evidence="2" id="KW-1185">Reference proteome</keyword>
<dbReference type="OMA" id="DKFPRTT"/>
<reference evidence="1 2" key="1">
    <citation type="journal article" date="2013" name="Genome Biol.">
        <title>Genome of Acanthamoeba castellanii highlights extensive lateral gene transfer and early evolution of tyrosine kinase signaling.</title>
        <authorList>
            <person name="Clarke M."/>
            <person name="Lohan A.J."/>
            <person name="Liu B."/>
            <person name="Lagkouvardos I."/>
            <person name="Roy S."/>
            <person name="Zafar N."/>
            <person name="Bertelli C."/>
            <person name="Schilde C."/>
            <person name="Kianianmomeni A."/>
            <person name="Burglin T.R."/>
            <person name="Frech C."/>
            <person name="Turcotte B."/>
            <person name="Kopec K.O."/>
            <person name="Synnott J.M."/>
            <person name="Choo C."/>
            <person name="Paponov I."/>
            <person name="Finkler A."/>
            <person name="Soon Heng Tan C."/>
            <person name="Hutchins A.P."/>
            <person name="Weinmeier T."/>
            <person name="Rattei T."/>
            <person name="Chu J.S."/>
            <person name="Gimenez G."/>
            <person name="Irimia M."/>
            <person name="Rigden D.J."/>
            <person name="Fitzpatrick D.A."/>
            <person name="Lorenzo-Morales J."/>
            <person name="Bateman A."/>
            <person name="Chiu C.H."/>
            <person name="Tang P."/>
            <person name="Hegemann P."/>
            <person name="Fromm H."/>
            <person name="Raoult D."/>
            <person name="Greub G."/>
            <person name="Miranda-Saavedra D."/>
            <person name="Chen N."/>
            <person name="Nash P."/>
            <person name="Ginger M.L."/>
            <person name="Horn M."/>
            <person name="Schaap P."/>
            <person name="Caler L."/>
            <person name="Loftus B."/>
        </authorList>
    </citation>
    <scope>NUCLEOTIDE SEQUENCE [LARGE SCALE GENOMIC DNA]</scope>
    <source>
        <strain evidence="1 2">Neff</strain>
    </source>
</reference>
<dbReference type="InterPro" id="IPR029058">
    <property type="entry name" value="AB_hydrolase_fold"/>
</dbReference>
<dbReference type="VEuPathDB" id="AmoebaDB:ACA1_365380"/>
<dbReference type="Gene3D" id="3.40.50.1820">
    <property type="entry name" value="alpha/beta hydrolase"/>
    <property type="match status" value="1"/>
</dbReference>
<protein>
    <submittedName>
        <fullName evidence="1">PHB depolymerase</fullName>
    </submittedName>
</protein>
<name>L8GLL3_ACACF</name>
<dbReference type="SUPFAM" id="SSF53474">
    <property type="entry name" value="alpha/beta-Hydrolases"/>
    <property type="match status" value="1"/>
</dbReference>
<dbReference type="EMBL" id="KB008073">
    <property type="protein sequence ID" value="ELR13970.1"/>
    <property type="molecule type" value="Genomic_DNA"/>
</dbReference>
<dbReference type="STRING" id="1257118.L8GLL3"/>
<evidence type="ECO:0000313" key="2">
    <source>
        <dbReference type="Proteomes" id="UP000011083"/>
    </source>
</evidence>
<dbReference type="PANTHER" id="PTHR42972">
    <property type="entry name" value="TOL-PAL SYSTEM PROTEIN TOLB"/>
    <property type="match status" value="1"/>
</dbReference>
<accession>L8GLL3</accession>
<dbReference type="AlphaFoldDB" id="L8GLL3"/>
<dbReference type="RefSeq" id="XP_004335983.1">
    <property type="nucleotide sequence ID" value="XM_004335935.1"/>
</dbReference>
<dbReference type="OrthoDB" id="6020543at2759"/>
<dbReference type="GeneID" id="14914523"/>
<dbReference type="KEGG" id="acan:ACA1_365380"/>
<gene>
    <name evidence="1" type="ORF">ACA1_365380</name>
</gene>
<sequence>MHVAFSSSIRGAMDNVLLATTSCMSVPDLIDLNLLWFVSASSTREHRLFRKLHPLIQLHRAGTTYAYGVGSIDDPRNLQNSRVWLFSGKKDTVVETGVVKKAKMFYEYYITEESQVTMVTNVSAEHSWVSDSYGSACGFLGEPYINNCNFDASGAMLRHIYAPTPLNPRAASVNRANLTLVLTTTQIFAFSQREYTSLLSPASLSMGNTGYVYVPTACQKGALCKLVVAFHGCEMDIPTIKDAYYVHSGLNQWAETNNMIVLYPQAIVSSLIPYNPKACWDCPSIRWGYTGTAYASQAGLQVAAIKRMINSLTRQ</sequence>
<dbReference type="Proteomes" id="UP000011083">
    <property type="component" value="Unassembled WGS sequence"/>
</dbReference>